<proteinExistence type="predicted"/>
<sequence length="117" mass="13682">PSPRYRNVHLGYVDLNVTCTVYVPNVQMVDVVIFNMKRFLQAQVQINLSSYITKRTSFQRLFTCQLAHAYGSNIAFDSHWYYVAYADLHRLHFHDDHSLSQTFHGNIFNPTVLRTEA</sequence>
<name>A0A1D2AJ89_ORNBR</name>
<dbReference type="EMBL" id="GETE01000192">
    <property type="protein sequence ID" value="JAT79218.1"/>
    <property type="molecule type" value="Transcribed_RNA"/>
</dbReference>
<accession>A0A1D2AJ89</accession>
<protein>
    <submittedName>
        <fullName evidence="1">Uncharacterized protein</fullName>
    </submittedName>
</protein>
<reference evidence="1" key="1">
    <citation type="submission" date="2016-07" db="EMBL/GenBank/DDBJ databases">
        <title>Salivary Glands transcriptome analysis on engorged females of Ornithodoros brasiliensis (Acari:Argasidae).</title>
        <authorList>
            <person name="Simons S.M."/>
            <person name="Carvalho E."/>
            <person name="Junqueira-de-Azevedo I."/>
            <person name="Ho P.L."/>
            <person name="Giovanni D."/>
            <person name="Mendonca R."/>
            <person name="Onofrio V."/>
            <person name="Landulfo G."/>
            <person name="Ramirez D."/>
            <person name="Barros-Battesti D."/>
        </authorList>
    </citation>
    <scope>NUCLEOTIDE SEQUENCE</scope>
    <source>
        <strain evidence="1">Female</strain>
        <tissue evidence="1">Salivary gland</tissue>
    </source>
</reference>
<evidence type="ECO:0000313" key="1">
    <source>
        <dbReference type="EMBL" id="JAT79218.1"/>
    </source>
</evidence>
<dbReference type="AlphaFoldDB" id="A0A1D2AJ89"/>
<organism evidence="1">
    <name type="scientific">Ornithodoros brasiliensis</name>
    <name type="common">Mouro tick</name>
    <dbReference type="NCBI Taxonomy" id="888526"/>
    <lineage>
        <taxon>Eukaryota</taxon>
        <taxon>Metazoa</taxon>
        <taxon>Ecdysozoa</taxon>
        <taxon>Arthropoda</taxon>
        <taxon>Chelicerata</taxon>
        <taxon>Arachnida</taxon>
        <taxon>Acari</taxon>
        <taxon>Parasitiformes</taxon>
        <taxon>Ixodida</taxon>
        <taxon>Ixodoidea</taxon>
        <taxon>Argasidae</taxon>
        <taxon>Ornithodorinae</taxon>
        <taxon>Ornithodoros</taxon>
    </lineage>
</organism>
<feature type="non-terminal residue" evidence="1">
    <location>
        <position position="117"/>
    </location>
</feature>
<feature type="non-terminal residue" evidence="1">
    <location>
        <position position="1"/>
    </location>
</feature>